<proteinExistence type="predicted"/>
<dbReference type="PANTHER" id="PTHR12526:SF641">
    <property type="entry name" value="LIPOPOLYSACCHARIDE CORE BIOSYNTHESIS PROTEIN RFAG"/>
    <property type="match status" value="1"/>
</dbReference>
<dbReference type="CDD" id="cd03801">
    <property type="entry name" value="GT4_PimA-like"/>
    <property type="match status" value="1"/>
</dbReference>
<evidence type="ECO:0000313" key="2">
    <source>
        <dbReference type="EMBL" id="MBB3062073.1"/>
    </source>
</evidence>
<reference evidence="2 3" key="1">
    <citation type="submission" date="2020-08" db="EMBL/GenBank/DDBJ databases">
        <title>Genomic Encyclopedia of Type Strains, Phase III (KMG-III): the genomes of soil and plant-associated and newly described type strains.</title>
        <authorList>
            <person name="Whitman W."/>
        </authorList>
    </citation>
    <scope>NUCLEOTIDE SEQUENCE [LARGE SCALE GENOMIC DNA]</scope>
    <source>
        <strain evidence="2 3">CECT 8799</strain>
    </source>
</reference>
<dbReference type="GO" id="GO:1901135">
    <property type="term" value="P:carbohydrate derivative metabolic process"/>
    <property type="evidence" value="ECO:0007669"/>
    <property type="project" value="UniProtKB-ARBA"/>
</dbReference>
<dbReference type="Proteomes" id="UP000535937">
    <property type="component" value="Unassembled WGS sequence"/>
</dbReference>
<dbReference type="Pfam" id="PF00534">
    <property type="entry name" value="Glycos_transf_1"/>
    <property type="match status" value="1"/>
</dbReference>
<sequence>MHLGMALFKYFPFGGLQKDFLRIAEEALAQGHRVTAFTRQWRGDKPKELELVLAPSGWKKGGWQNHVKDRNFARWLASVRGDYALDALLGFNRMPGLDFYFAADPCYRANRAQSWRSRFSPRARHFLDFERAVFAPELGTQIFTLTEKQKREYRDCYGTEEERFTPVPPGIGRDFAYDPQAAGAARQFVRERVNAVEGDVVFLHVGSDFRRKGVDRCIEALAGRPRARLAVLGQGGADKYLRQAQALGVADRVHFAGPSEEVRQWMMGADVLLHPAREEAAGMVLVEALIAGLPVIVSGCAGYATHIERSGAGRVLAEPFSREQFGEVLMEALDDGVRNSWHKFALTYSKEADLYNLGPVVLEKIRSELEARRSD</sequence>
<dbReference type="EC" id="2.4.1.-" evidence="2"/>
<gene>
    <name evidence="2" type="ORF">FHS09_002917</name>
</gene>
<dbReference type="EMBL" id="JACHWZ010000013">
    <property type="protein sequence ID" value="MBB3062073.1"/>
    <property type="molecule type" value="Genomic_DNA"/>
</dbReference>
<dbReference type="GO" id="GO:0016757">
    <property type="term" value="F:glycosyltransferase activity"/>
    <property type="evidence" value="ECO:0007669"/>
    <property type="project" value="UniProtKB-KW"/>
</dbReference>
<dbReference type="PANTHER" id="PTHR12526">
    <property type="entry name" value="GLYCOSYLTRANSFERASE"/>
    <property type="match status" value="1"/>
</dbReference>
<dbReference type="Gene3D" id="3.40.50.2000">
    <property type="entry name" value="Glycogen Phosphorylase B"/>
    <property type="match status" value="2"/>
</dbReference>
<evidence type="ECO:0000313" key="3">
    <source>
        <dbReference type="Proteomes" id="UP000535937"/>
    </source>
</evidence>
<keyword evidence="2" id="KW-0808">Transferase</keyword>
<accession>A0A7W4WD73</accession>
<organism evidence="2 3">
    <name type="scientific">Microbulbifer rhizosphaerae</name>
    <dbReference type="NCBI Taxonomy" id="1562603"/>
    <lineage>
        <taxon>Bacteria</taxon>
        <taxon>Pseudomonadati</taxon>
        <taxon>Pseudomonadota</taxon>
        <taxon>Gammaproteobacteria</taxon>
        <taxon>Cellvibrionales</taxon>
        <taxon>Microbulbiferaceae</taxon>
        <taxon>Microbulbifer</taxon>
    </lineage>
</organism>
<dbReference type="AlphaFoldDB" id="A0A7W4WD73"/>
<dbReference type="InterPro" id="IPR001296">
    <property type="entry name" value="Glyco_trans_1"/>
</dbReference>
<evidence type="ECO:0000259" key="1">
    <source>
        <dbReference type="Pfam" id="PF00534"/>
    </source>
</evidence>
<keyword evidence="2" id="KW-0328">Glycosyltransferase</keyword>
<dbReference type="SUPFAM" id="SSF53756">
    <property type="entry name" value="UDP-Glycosyltransferase/glycogen phosphorylase"/>
    <property type="match status" value="1"/>
</dbReference>
<protein>
    <submittedName>
        <fullName evidence="2">UDP-glucose:(Heptosyl)LPS alpha-1,3-glucosyltransferase</fullName>
        <ecNumber evidence="2">2.4.1.-</ecNumber>
    </submittedName>
</protein>
<name>A0A7W4WD73_9GAMM</name>
<comment type="caution">
    <text evidence="2">The sequence shown here is derived from an EMBL/GenBank/DDBJ whole genome shotgun (WGS) entry which is preliminary data.</text>
</comment>
<feature type="domain" description="Glycosyl transferase family 1" evidence="1">
    <location>
        <begin position="187"/>
        <end position="340"/>
    </location>
</feature>
<keyword evidence="3" id="KW-1185">Reference proteome</keyword>